<dbReference type="KEGG" id="crq:GCK72_013031"/>
<evidence type="ECO:0000313" key="5">
    <source>
        <dbReference type="Proteomes" id="UP000483820"/>
    </source>
</evidence>
<dbReference type="InterPro" id="IPR011489">
    <property type="entry name" value="EMI_domain"/>
</dbReference>
<dbReference type="Proteomes" id="UP000483820">
    <property type="component" value="Chromosome IV"/>
</dbReference>
<organism evidence="4 5">
    <name type="scientific">Caenorhabditis remanei</name>
    <name type="common">Caenorhabditis vulgaris</name>
    <dbReference type="NCBI Taxonomy" id="31234"/>
    <lineage>
        <taxon>Eukaryota</taxon>
        <taxon>Metazoa</taxon>
        <taxon>Ecdysozoa</taxon>
        <taxon>Nematoda</taxon>
        <taxon>Chromadorea</taxon>
        <taxon>Rhabditida</taxon>
        <taxon>Rhabditina</taxon>
        <taxon>Rhabditomorpha</taxon>
        <taxon>Rhabditoidea</taxon>
        <taxon>Rhabditidae</taxon>
        <taxon>Peloderinae</taxon>
        <taxon>Caenorhabditis</taxon>
    </lineage>
</organism>
<dbReference type="Pfam" id="PF07546">
    <property type="entry name" value="EMI"/>
    <property type="match status" value="1"/>
</dbReference>
<proteinExistence type="predicted"/>
<dbReference type="GeneID" id="78775695"/>
<comment type="caution">
    <text evidence="4">The sequence shown here is derived from an EMBL/GenBank/DDBJ whole genome shotgun (WGS) entry which is preliminary data.</text>
</comment>
<sequence>MLSHLNPPDVTSLTTSFSWSMHPSWTAFCNGMTSSAVDFFYRQGEGLFGTTAPKYLKNIKGEEQTIYFHTYKKVNRTRRHTIAECCPGWVHRPGEAGCQRGDIWGNQMREHDYVNRVK</sequence>
<accession>A0A6A5GMJ4</accession>
<gene>
    <name evidence="4" type="ORF">GCK72_013031</name>
</gene>
<dbReference type="EMBL" id="WUAV01000004">
    <property type="protein sequence ID" value="KAF1756578.1"/>
    <property type="molecule type" value="Genomic_DNA"/>
</dbReference>
<reference evidence="4 5" key="1">
    <citation type="submission" date="2019-12" db="EMBL/GenBank/DDBJ databases">
        <title>Chromosome-level assembly of the Caenorhabditis remanei genome.</title>
        <authorList>
            <person name="Teterina A.A."/>
            <person name="Willis J.H."/>
            <person name="Phillips P.C."/>
        </authorList>
    </citation>
    <scope>NUCLEOTIDE SEQUENCE [LARGE SCALE GENOMIC DNA]</scope>
    <source>
        <strain evidence="4 5">PX506</strain>
        <tissue evidence="4">Whole organism</tissue>
    </source>
</reference>
<evidence type="ECO:0000256" key="1">
    <source>
        <dbReference type="ARBA" id="ARBA00022729"/>
    </source>
</evidence>
<evidence type="ECO:0000259" key="3">
    <source>
        <dbReference type="Pfam" id="PF07546"/>
    </source>
</evidence>
<feature type="domain" description="EMI" evidence="3">
    <location>
        <begin position="63"/>
        <end position="90"/>
    </location>
</feature>
<protein>
    <recommendedName>
        <fullName evidence="3">EMI domain-containing protein</fullName>
    </recommendedName>
</protein>
<name>A0A6A5GMJ4_CAERE</name>
<dbReference type="CTD" id="78775695"/>
<dbReference type="RefSeq" id="XP_053584362.1">
    <property type="nucleotide sequence ID" value="XM_053729590.1"/>
</dbReference>
<evidence type="ECO:0000256" key="2">
    <source>
        <dbReference type="ARBA" id="ARBA00023157"/>
    </source>
</evidence>
<keyword evidence="2" id="KW-1015">Disulfide bond</keyword>
<evidence type="ECO:0000313" key="4">
    <source>
        <dbReference type="EMBL" id="KAF1756578.1"/>
    </source>
</evidence>
<keyword evidence="1" id="KW-0732">Signal</keyword>
<dbReference type="AlphaFoldDB" id="A0A6A5GMJ4"/>